<reference evidence="5 6" key="1">
    <citation type="submission" date="2017-10" db="EMBL/GenBank/DDBJ databases">
        <title>Comparative genomics in systemic dimorphic fungi from Ajellomycetaceae.</title>
        <authorList>
            <person name="Munoz J.F."/>
            <person name="Mcewen J.G."/>
            <person name="Clay O.K."/>
            <person name="Cuomo C.A."/>
        </authorList>
    </citation>
    <scope>NUCLEOTIDE SEQUENCE [LARGE SCALE GENOMIC DNA]</scope>
    <source>
        <strain evidence="5 6">UAMH7299</strain>
    </source>
</reference>
<dbReference type="SUPFAM" id="SSF53474">
    <property type="entry name" value="alpha/beta-Hydrolases"/>
    <property type="match status" value="1"/>
</dbReference>
<feature type="signal peptide" evidence="3">
    <location>
        <begin position="1"/>
        <end position="21"/>
    </location>
</feature>
<name>A0A2B7XHY7_POLH7</name>
<dbReference type="InterPro" id="IPR016187">
    <property type="entry name" value="CTDL_fold"/>
</dbReference>
<comment type="similarity">
    <text evidence="1 3">Belongs to the type-B carboxylesterase/lipase family.</text>
</comment>
<gene>
    <name evidence="5" type="ORF">AJ80_07784</name>
</gene>
<feature type="domain" description="Carboxylesterase type B" evidence="4">
    <location>
        <begin position="167"/>
        <end position="458"/>
    </location>
</feature>
<organism evidence="5 6">
    <name type="scientific">Polytolypa hystricis (strain UAMH7299)</name>
    <dbReference type="NCBI Taxonomy" id="1447883"/>
    <lineage>
        <taxon>Eukaryota</taxon>
        <taxon>Fungi</taxon>
        <taxon>Dikarya</taxon>
        <taxon>Ascomycota</taxon>
        <taxon>Pezizomycotina</taxon>
        <taxon>Eurotiomycetes</taxon>
        <taxon>Eurotiomycetidae</taxon>
        <taxon>Onygenales</taxon>
        <taxon>Onygenales incertae sedis</taxon>
        <taxon>Polytolypa</taxon>
    </lineage>
</organism>
<dbReference type="AlphaFoldDB" id="A0A2B7XHY7"/>
<dbReference type="PROSITE" id="PS00122">
    <property type="entry name" value="CARBOXYLESTERASE_B_1"/>
    <property type="match status" value="1"/>
</dbReference>
<keyword evidence="6" id="KW-1185">Reference proteome</keyword>
<accession>A0A2B7XHY7</accession>
<dbReference type="SUPFAM" id="SSF56436">
    <property type="entry name" value="C-type lectin-like"/>
    <property type="match status" value="1"/>
</dbReference>
<evidence type="ECO:0000313" key="5">
    <source>
        <dbReference type="EMBL" id="PGH08746.1"/>
    </source>
</evidence>
<dbReference type="InterPro" id="IPR019819">
    <property type="entry name" value="Carboxylesterase_B_CS"/>
</dbReference>
<dbReference type="GO" id="GO:0016787">
    <property type="term" value="F:hydrolase activity"/>
    <property type="evidence" value="ECO:0007669"/>
    <property type="project" value="UniProtKB-KW"/>
</dbReference>
<evidence type="ECO:0000256" key="3">
    <source>
        <dbReference type="RuleBase" id="RU361235"/>
    </source>
</evidence>
<evidence type="ECO:0000256" key="2">
    <source>
        <dbReference type="ARBA" id="ARBA00022801"/>
    </source>
</evidence>
<sequence>MSSTLKSVLCTAFLSVLSVNAASVKHIGSDITILTHNDLYGNSSTRGDAAIVLNTPKTHSQAQKACEELGETLWTPKSSRKNSKAENVEFLQYLGYEDRDARRNLYWIGGGSRDRCQALKLDGSIVETRCNEKREALCTQSAPLAYDFKPRDTSKRWQTTVDTGRQSITGFRDKHTFVFEGIRYAEQPKRFTYSKLYNGRGNVDALAYGPGCSQALCDSPDCSEDCLFLNVWTPYLPKKVDRKTKLRPVMFFIHGGAFTGGTGAENGGDMVSRGDVVVVSINYRLGTVGFLALDDGKTNGNFGIADQIVALDWVREHIKDFGGDPDRITIFGQSAGAASVRAFLGSPQAIGKYSAAISQSNLGDVWSNYFTIEEEVEVVGNAILEATGCASARSKVDCLRKVDLSELVNMPAVASFIVVDGKYVVKDKLPLDGSGKVARVPMMMGSLRDDAVAPIPMATTTDPVQALNDLGLPGPAIIGSGLFPTPEGPDEILNVFNVTARVATNGVFRCIDQATAYAAIENRLLPKVYLFEFMRSYQPVDWAPHDGLCSPPPTETHPYGDPSQEYYKCHAGELYYVWGLLIRAGHPPRDDYDVPFSQYIVDAWTSFARTHDPNPRPDFLAARGFSNTTAHLERSGLWTPATSNSLNLRELDWPSRQVDFKEQEQCEALGVGLDHLLGGDCPS</sequence>
<dbReference type="InterPro" id="IPR029058">
    <property type="entry name" value="AB_hydrolase_fold"/>
</dbReference>
<dbReference type="Gene3D" id="3.40.50.1820">
    <property type="entry name" value="alpha/beta hydrolase"/>
    <property type="match status" value="1"/>
</dbReference>
<dbReference type="InterPro" id="IPR002018">
    <property type="entry name" value="CarbesteraseB"/>
</dbReference>
<dbReference type="PROSITE" id="PS00941">
    <property type="entry name" value="CARBOXYLESTERASE_B_2"/>
    <property type="match status" value="1"/>
</dbReference>
<keyword evidence="3" id="KW-0732">Signal</keyword>
<dbReference type="Pfam" id="PF00135">
    <property type="entry name" value="COesterase"/>
    <property type="match status" value="2"/>
</dbReference>
<dbReference type="PANTHER" id="PTHR43142:SF3">
    <property type="entry name" value="PUTATIVE (AFU_ORTHOLOGUE AFUA_3G09070)-RELATED"/>
    <property type="match status" value="1"/>
</dbReference>
<proteinExistence type="inferred from homology"/>
<comment type="caution">
    <text evidence="5">The sequence shown here is derived from an EMBL/GenBank/DDBJ whole genome shotgun (WGS) entry which is preliminary data.</text>
</comment>
<dbReference type="OrthoDB" id="408631at2759"/>
<evidence type="ECO:0000259" key="4">
    <source>
        <dbReference type="Pfam" id="PF00135"/>
    </source>
</evidence>
<evidence type="ECO:0000256" key="1">
    <source>
        <dbReference type="ARBA" id="ARBA00005964"/>
    </source>
</evidence>
<dbReference type="Proteomes" id="UP000224634">
    <property type="component" value="Unassembled WGS sequence"/>
</dbReference>
<feature type="chain" id="PRO_5011823201" description="Carboxylic ester hydrolase" evidence="3">
    <location>
        <begin position="22"/>
        <end position="683"/>
    </location>
</feature>
<keyword evidence="2 3" id="KW-0378">Hydrolase</keyword>
<dbReference type="InterPro" id="IPR019826">
    <property type="entry name" value="Carboxylesterase_B_AS"/>
</dbReference>
<evidence type="ECO:0000313" key="6">
    <source>
        <dbReference type="Proteomes" id="UP000224634"/>
    </source>
</evidence>
<dbReference type="EC" id="3.1.1.-" evidence="3"/>
<feature type="domain" description="Carboxylesterase type B" evidence="4">
    <location>
        <begin position="506"/>
        <end position="665"/>
    </location>
</feature>
<protein>
    <recommendedName>
        <fullName evidence="3">Carboxylic ester hydrolase</fullName>
        <ecNumber evidence="3">3.1.1.-</ecNumber>
    </recommendedName>
</protein>
<dbReference type="EMBL" id="PDNA01000157">
    <property type="protein sequence ID" value="PGH08746.1"/>
    <property type="molecule type" value="Genomic_DNA"/>
</dbReference>
<dbReference type="STRING" id="1447883.A0A2B7XHY7"/>
<dbReference type="PANTHER" id="PTHR43142">
    <property type="entry name" value="CARBOXYLIC ESTER HYDROLASE"/>
    <property type="match status" value="1"/>
</dbReference>